<proteinExistence type="predicted"/>
<reference evidence="1 2" key="1">
    <citation type="submission" date="2016-10" db="EMBL/GenBank/DDBJ databases">
        <authorList>
            <person name="de Groot N.N."/>
        </authorList>
    </citation>
    <scope>NUCLEOTIDE SEQUENCE [LARGE SCALE GENOMIC DNA]</scope>
    <source>
        <strain evidence="1 2">SLAS-1</strain>
    </source>
</reference>
<evidence type="ECO:0000313" key="1">
    <source>
        <dbReference type="EMBL" id="SDM20351.1"/>
    </source>
</evidence>
<dbReference type="Proteomes" id="UP000199476">
    <property type="component" value="Unassembled WGS sequence"/>
</dbReference>
<keyword evidence="2" id="KW-1185">Reference proteome</keyword>
<dbReference type="EMBL" id="FNGO01000021">
    <property type="protein sequence ID" value="SDM20351.1"/>
    <property type="molecule type" value="Genomic_DNA"/>
</dbReference>
<sequence>MSQEGYVRIQKLYRKKFLQHEKQVEDRLERAVMKFAGKVKEEITDRTKDDGTLDKRLAKELKDEIGRLCGWYSEEEKEILRSGIKEAARLGMRGQDAAAKKHMGELIEKYKEDKEVVGLFRKALADPNPMLLSATYGEGLPDDIADTIWDNRWQDGKKLSDRIWKHENNMRQNLDGMIEKGINEEKSAADLSRAVDDYLIKPGPTWRTDILPAKTDRATVKYNALRLARTETNHAYQHAQKMSAKNSELVKGVKWNLSMSHPIDWPPSAAYEGYPEICDYRAEEDHHGLGPGVYKADGYIPWDHPNGLCYLTDVLLKDKELMRLLKDKY</sequence>
<accession>A0A1G9RB17</accession>
<dbReference type="AlphaFoldDB" id="A0A1G9RB17"/>
<protein>
    <submittedName>
        <fullName evidence="1">Uncharacterized protein</fullName>
    </submittedName>
</protein>
<dbReference type="STRING" id="321763.SAMN04488692_12121"/>
<gene>
    <name evidence="1" type="ORF">SAMN04488692_12121</name>
</gene>
<organism evidence="1 2">
    <name type="scientific">Halarsenatibacter silvermanii</name>
    <dbReference type="NCBI Taxonomy" id="321763"/>
    <lineage>
        <taxon>Bacteria</taxon>
        <taxon>Bacillati</taxon>
        <taxon>Bacillota</taxon>
        <taxon>Clostridia</taxon>
        <taxon>Halanaerobiales</taxon>
        <taxon>Halarsenatibacteraceae</taxon>
        <taxon>Halarsenatibacter</taxon>
    </lineage>
</organism>
<name>A0A1G9RB17_9FIRM</name>
<evidence type="ECO:0000313" key="2">
    <source>
        <dbReference type="Proteomes" id="UP000199476"/>
    </source>
</evidence>